<evidence type="ECO:0000313" key="1">
    <source>
        <dbReference type="EMBL" id="QDT30831.1"/>
    </source>
</evidence>
<dbReference type="AlphaFoldDB" id="A0A517QGT1"/>
<name>A0A517QGT1_9PLAN</name>
<evidence type="ECO:0000313" key="2">
    <source>
        <dbReference type="Proteomes" id="UP000315724"/>
    </source>
</evidence>
<organism evidence="1 2">
    <name type="scientific">Thalassoglobus polymorphus</name>
    <dbReference type="NCBI Taxonomy" id="2527994"/>
    <lineage>
        <taxon>Bacteria</taxon>
        <taxon>Pseudomonadati</taxon>
        <taxon>Planctomycetota</taxon>
        <taxon>Planctomycetia</taxon>
        <taxon>Planctomycetales</taxon>
        <taxon>Planctomycetaceae</taxon>
        <taxon>Thalassoglobus</taxon>
    </lineage>
</organism>
<accession>A0A517QGT1</accession>
<sequence>MSPQQLPVAHRHLKSSQPLSTKVARILVRHLATILECLPAQSSNQPVIEVEIHC</sequence>
<dbReference type="EMBL" id="CP036267">
    <property type="protein sequence ID" value="QDT30831.1"/>
    <property type="molecule type" value="Genomic_DNA"/>
</dbReference>
<dbReference type="Proteomes" id="UP000315724">
    <property type="component" value="Chromosome"/>
</dbReference>
<reference evidence="1 2" key="1">
    <citation type="submission" date="2019-02" db="EMBL/GenBank/DDBJ databases">
        <title>Deep-cultivation of Planctomycetes and their phenomic and genomic characterization uncovers novel biology.</title>
        <authorList>
            <person name="Wiegand S."/>
            <person name="Jogler M."/>
            <person name="Boedeker C."/>
            <person name="Pinto D."/>
            <person name="Vollmers J."/>
            <person name="Rivas-Marin E."/>
            <person name="Kohn T."/>
            <person name="Peeters S.H."/>
            <person name="Heuer A."/>
            <person name="Rast P."/>
            <person name="Oberbeckmann S."/>
            <person name="Bunk B."/>
            <person name="Jeske O."/>
            <person name="Meyerdierks A."/>
            <person name="Storesund J.E."/>
            <person name="Kallscheuer N."/>
            <person name="Luecker S."/>
            <person name="Lage O.M."/>
            <person name="Pohl T."/>
            <person name="Merkel B.J."/>
            <person name="Hornburger P."/>
            <person name="Mueller R.-W."/>
            <person name="Bruemmer F."/>
            <person name="Labrenz M."/>
            <person name="Spormann A.M."/>
            <person name="Op den Camp H."/>
            <person name="Overmann J."/>
            <person name="Amann R."/>
            <person name="Jetten M.S.M."/>
            <person name="Mascher T."/>
            <person name="Medema M.H."/>
            <person name="Devos D.P."/>
            <person name="Kaster A.-K."/>
            <person name="Ovreas L."/>
            <person name="Rohde M."/>
            <person name="Galperin M.Y."/>
            <person name="Jogler C."/>
        </authorList>
    </citation>
    <scope>NUCLEOTIDE SEQUENCE [LARGE SCALE GENOMIC DNA]</scope>
    <source>
        <strain evidence="1 2">Mal48</strain>
    </source>
</reference>
<proteinExistence type="predicted"/>
<gene>
    <name evidence="1" type="ORF">Mal48_00590</name>
</gene>
<protein>
    <submittedName>
        <fullName evidence="1">Uncharacterized protein</fullName>
    </submittedName>
</protein>
<dbReference type="KEGG" id="tpol:Mal48_00590"/>
<keyword evidence="2" id="KW-1185">Reference proteome</keyword>